<dbReference type="PATRIC" id="fig|1249627.3.peg.621"/>
<dbReference type="STRING" id="1249627.D779_4115"/>
<protein>
    <submittedName>
        <fullName evidence="1">Ynd</fullName>
    </submittedName>
</protein>
<dbReference type="AlphaFoldDB" id="W9VKF2"/>
<evidence type="ECO:0000313" key="1">
    <source>
        <dbReference type="EMBL" id="EXJ16562.1"/>
    </source>
</evidence>
<name>W9VKF2_9GAMM</name>
<sequence length="69" mass="7634">MESAYSLRADVLRELLQRCASVKTVRLCLQLGREASLPWAVKLDPAELPTGSDRPWVSRSADGLLVLKP</sequence>
<keyword evidence="2" id="KW-1185">Reference proteome</keyword>
<comment type="caution">
    <text evidence="1">The sequence shown here is derived from an EMBL/GenBank/DDBJ whole genome shotgun (WGS) entry which is preliminary data.</text>
</comment>
<dbReference type="Pfam" id="PF11459">
    <property type="entry name" value="AbiEi_3"/>
    <property type="match status" value="1"/>
</dbReference>
<dbReference type="EMBL" id="AONC01000009">
    <property type="protein sequence ID" value="EXJ16562.1"/>
    <property type="molecule type" value="Genomic_DNA"/>
</dbReference>
<evidence type="ECO:0000313" key="2">
    <source>
        <dbReference type="Proteomes" id="UP000019460"/>
    </source>
</evidence>
<dbReference type="InterPro" id="IPR021561">
    <property type="entry name" value="AbiEi_3"/>
</dbReference>
<gene>
    <name evidence="1" type="ORF">D779_4115</name>
</gene>
<proteinExistence type="predicted"/>
<dbReference type="eggNOG" id="COG5340">
    <property type="taxonomic scope" value="Bacteria"/>
</dbReference>
<dbReference type="RefSeq" id="WP_269747363.1">
    <property type="nucleotide sequence ID" value="NZ_AONC01000009.1"/>
</dbReference>
<dbReference type="Proteomes" id="UP000019460">
    <property type="component" value="Unassembled WGS sequence"/>
</dbReference>
<organism evidence="1 2">
    <name type="scientific">Imhoffiella purpurea</name>
    <dbReference type="NCBI Taxonomy" id="1249627"/>
    <lineage>
        <taxon>Bacteria</taxon>
        <taxon>Pseudomonadati</taxon>
        <taxon>Pseudomonadota</taxon>
        <taxon>Gammaproteobacteria</taxon>
        <taxon>Chromatiales</taxon>
        <taxon>Chromatiaceae</taxon>
        <taxon>Imhoffiella</taxon>
    </lineage>
</organism>
<accession>W9VKF2</accession>
<reference evidence="1 2" key="1">
    <citation type="submission" date="2012-11" db="EMBL/GenBank/DDBJ databases">
        <title>Genome assembly of Thiorhodococcus sp. AK35.</title>
        <authorList>
            <person name="Nupur N."/>
            <person name="Khatri I."/>
            <person name="Subramanian S."/>
            <person name="Pinnaka A."/>
        </authorList>
    </citation>
    <scope>NUCLEOTIDE SEQUENCE [LARGE SCALE GENOMIC DNA]</scope>
    <source>
        <strain evidence="1 2">AK35</strain>
    </source>
</reference>